<gene>
    <name evidence="7" type="ORF">EOT04_01850</name>
</gene>
<dbReference type="GO" id="GO:0005886">
    <property type="term" value="C:plasma membrane"/>
    <property type="evidence" value="ECO:0007669"/>
    <property type="project" value="TreeGrafter"/>
</dbReference>
<keyword evidence="8" id="KW-1185">Reference proteome</keyword>
<evidence type="ECO:0000256" key="5">
    <source>
        <dbReference type="ARBA" id="ARBA00023136"/>
    </source>
</evidence>
<feature type="transmembrane region" description="Helical" evidence="6">
    <location>
        <begin position="297"/>
        <end position="322"/>
    </location>
</feature>
<feature type="transmembrane region" description="Helical" evidence="6">
    <location>
        <begin position="367"/>
        <end position="386"/>
    </location>
</feature>
<evidence type="ECO:0000256" key="2">
    <source>
        <dbReference type="ARBA" id="ARBA00022448"/>
    </source>
</evidence>
<keyword evidence="2" id="KW-0813">Transport</keyword>
<feature type="transmembrane region" description="Helical" evidence="6">
    <location>
        <begin position="146"/>
        <end position="165"/>
    </location>
</feature>
<dbReference type="EMBL" id="SCKW01000014">
    <property type="protein sequence ID" value="RWZ79407.1"/>
    <property type="molecule type" value="Genomic_DNA"/>
</dbReference>
<evidence type="ECO:0000256" key="4">
    <source>
        <dbReference type="ARBA" id="ARBA00022989"/>
    </source>
</evidence>
<feature type="transmembrane region" description="Helical" evidence="6">
    <location>
        <begin position="114"/>
        <end position="134"/>
    </location>
</feature>
<dbReference type="InterPro" id="IPR001046">
    <property type="entry name" value="NRAMP_fam"/>
</dbReference>
<reference evidence="7" key="1">
    <citation type="submission" date="2019-01" db="EMBL/GenBank/DDBJ databases">
        <title>Genomic signatures and co-occurrence patterns of the ultra-small Saccharimodia (Patescibacteria phylum) suggest a symbiotic lifestyle.</title>
        <authorList>
            <person name="Lemos L."/>
            <person name="Medeiros J."/>
            <person name="Andreote F."/>
            <person name="Fernandes G."/>
            <person name="Varani A."/>
            <person name="Oliveira G."/>
            <person name="Pylro V."/>
        </authorList>
    </citation>
    <scope>NUCLEOTIDE SEQUENCE [LARGE SCALE GENOMIC DNA]</scope>
    <source>
        <strain evidence="7">AMD01</strain>
    </source>
</reference>
<keyword evidence="4 6" id="KW-1133">Transmembrane helix</keyword>
<comment type="subcellular location">
    <subcellularLocation>
        <location evidence="1">Membrane</location>
        <topology evidence="1">Multi-pass membrane protein</topology>
    </subcellularLocation>
</comment>
<keyword evidence="5 6" id="KW-0472">Membrane</keyword>
<dbReference type="PANTHER" id="PTHR11706:SF33">
    <property type="entry name" value="NATURAL RESISTANCE-ASSOCIATED MACROPHAGE PROTEIN 2"/>
    <property type="match status" value="1"/>
</dbReference>
<name>A0A4Q0AJ22_9BACT</name>
<evidence type="ECO:0000313" key="8">
    <source>
        <dbReference type="Proteomes" id="UP000289269"/>
    </source>
</evidence>
<feature type="transmembrane region" description="Helical" evidence="6">
    <location>
        <begin position="242"/>
        <end position="263"/>
    </location>
</feature>
<dbReference type="GO" id="GO:0034755">
    <property type="term" value="P:iron ion transmembrane transport"/>
    <property type="evidence" value="ECO:0007669"/>
    <property type="project" value="TreeGrafter"/>
</dbReference>
<evidence type="ECO:0000256" key="6">
    <source>
        <dbReference type="SAM" id="Phobius"/>
    </source>
</evidence>
<keyword evidence="3 6" id="KW-0812">Transmembrane</keyword>
<sequence length="430" mass="46388">MLNRKRYNRFTHILGPGVVTGAADDDPSGIATNTQVGAQFGAGLLWLYPVMLPMLVAVQEVCARIGAVTGKGLAAIIKENYSRKLLYLSVFLVVTASTLNIGADIGALASTLRLFVDVPYVVLIVLFATCIVLLEIFVRYVTYAKILKWFALALLAYPLTALITVRDWPKLFGDMLTLQPIAGTSMVFMIIAMLGTTVSPYLFFWDTSEEVEEEIAKHRLSHAGALPKITRHFIRSIKLDNLTGMIVTILTGLSIAVVGYVVLYQNGVREINTATDAALALQPLVQGFPNAGLLAKIIFSVGIIGLGLLAIPVLAGSSAYAVSEMLGWKEGLYRKFKRAAGFYAVIALSVVAGVLLNLFGINPIKALVYAAVFNGIAAVPLLFMIAKIGNNRVIMGEYKSGLLSNLFVWLTFVVMGVGALALFYLMAIGN</sequence>
<feature type="transmembrane region" description="Helical" evidence="6">
    <location>
        <begin position="342"/>
        <end position="361"/>
    </location>
</feature>
<proteinExistence type="predicted"/>
<dbReference type="GO" id="GO:0015086">
    <property type="term" value="F:cadmium ion transmembrane transporter activity"/>
    <property type="evidence" value="ECO:0007669"/>
    <property type="project" value="TreeGrafter"/>
</dbReference>
<evidence type="ECO:0000313" key="7">
    <source>
        <dbReference type="EMBL" id="RWZ79407.1"/>
    </source>
</evidence>
<dbReference type="AlphaFoldDB" id="A0A4Q0AJ22"/>
<evidence type="ECO:0000256" key="1">
    <source>
        <dbReference type="ARBA" id="ARBA00004141"/>
    </source>
</evidence>
<dbReference type="Pfam" id="PF01566">
    <property type="entry name" value="Nramp"/>
    <property type="match status" value="1"/>
</dbReference>
<evidence type="ECO:0000256" key="3">
    <source>
        <dbReference type="ARBA" id="ARBA00022692"/>
    </source>
</evidence>
<comment type="caution">
    <text evidence="7">The sequence shown here is derived from an EMBL/GenBank/DDBJ whole genome shotgun (WGS) entry which is preliminary data.</text>
</comment>
<protein>
    <submittedName>
        <fullName evidence="7">Divalent metal cation transporter</fullName>
    </submittedName>
</protein>
<organism evidence="7 8">
    <name type="scientific">Candidatus Chaera renei</name>
    <dbReference type="NCBI Taxonomy" id="2506947"/>
    <lineage>
        <taxon>Bacteria</taxon>
        <taxon>Candidatus Saccharimonadota</taxon>
        <taxon>Candidatus Saccharimonadia</taxon>
        <taxon>Candidatus Saccharimonadales</taxon>
        <taxon>Candidatus Saccharimonadaceae</taxon>
        <taxon>Candidatus Chaera</taxon>
    </lineage>
</organism>
<dbReference type="Proteomes" id="UP000289269">
    <property type="component" value="Unassembled WGS sequence"/>
</dbReference>
<feature type="transmembrane region" description="Helical" evidence="6">
    <location>
        <begin position="185"/>
        <end position="204"/>
    </location>
</feature>
<dbReference type="PANTHER" id="PTHR11706">
    <property type="entry name" value="SOLUTE CARRIER PROTEIN FAMILY 11 MEMBER"/>
    <property type="match status" value="1"/>
</dbReference>
<feature type="transmembrane region" description="Helical" evidence="6">
    <location>
        <begin position="406"/>
        <end position="427"/>
    </location>
</feature>
<accession>A0A4Q0AJ22</accession>
<dbReference type="GO" id="GO:0005384">
    <property type="term" value="F:manganese ion transmembrane transporter activity"/>
    <property type="evidence" value="ECO:0007669"/>
    <property type="project" value="TreeGrafter"/>
</dbReference>
<feature type="transmembrane region" description="Helical" evidence="6">
    <location>
        <begin position="85"/>
        <end position="108"/>
    </location>
</feature>